<keyword evidence="1" id="KW-0812">Transmembrane</keyword>
<accession>A2DQM2</accession>
<evidence type="ECO:0000313" key="3">
    <source>
        <dbReference type="Proteomes" id="UP000001542"/>
    </source>
</evidence>
<reference evidence="2" key="1">
    <citation type="submission" date="2006-10" db="EMBL/GenBank/DDBJ databases">
        <authorList>
            <person name="Amadeo P."/>
            <person name="Zhao Q."/>
            <person name="Wortman J."/>
            <person name="Fraser-Liggett C."/>
            <person name="Carlton J."/>
        </authorList>
    </citation>
    <scope>NUCLEOTIDE SEQUENCE</scope>
    <source>
        <strain evidence="2">G3</strain>
    </source>
</reference>
<dbReference type="VEuPathDB" id="TrichDB:TVAGG3_0591670"/>
<feature type="transmembrane region" description="Helical" evidence="1">
    <location>
        <begin position="6"/>
        <end position="25"/>
    </location>
</feature>
<dbReference type="VEuPathDB" id="TrichDB:TVAG_266690"/>
<reference evidence="2" key="2">
    <citation type="journal article" date="2007" name="Science">
        <title>Draft genome sequence of the sexually transmitted pathogen Trichomonas vaginalis.</title>
        <authorList>
            <person name="Carlton J.M."/>
            <person name="Hirt R.P."/>
            <person name="Silva J.C."/>
            <person name="Delcher A.L."/>
            <person name="Schatz M."/>
            <person name="Zhao Q."/>
            <person name="Wortman J.R."/>
            <person name="Bidwell S.L."/>
            <person name="Alsmark U.C.M."/>
            <person name="Besteiro S."/>
            <person name="Sicheritz-Ponten T."/>
            <person name="Noel C.J."/>
            <person name="Dacks J.B."/>
            <person name="Foster P.G."/>
            <person name="Simillion C."/>
            <person name="Van de Peer Y."/>
            <person name="Miranda-Saavedra D."/>
            <person name="Barton G.J."/>
            <person name="Westrop G.D."/>
            <person name="Mueller S."/>
            <person name="Dessi D."/>
            <person name="Fiori P.L."/>
            <person name="Ren Q."/>
            <person name="Paulsen I."/>
            <person name="Zhang H."/>
            <person name="Bastida-Corcuera F.D."/>
            <person name="Simoes-Barbosa A."/>
            <person name="Brown M.T."/>
            <person name="Hayes R.D."/>
            <person name="Mukherjee M."/>
            <person name="Okumura C.Y."/>
            <person name="Schneider R."/>
            <person name="Smith A.J."/>
            <person name="Vanacova S."/>
            <person name="Villalvazo M."/>
            <person name="Haas B.J."/>
            <person name="Pertea M."/>
            <person name="Feldblyum T.V."/>
            <person name="Utterback T.R."/>
            <person name="Shu C.L."/>
            <person name="Osoegawa K."/>
            <person name="de Jong P.J."/>
            <person name="Hrdy I."/>
            <person name="Horvathova L."/>
            <person name="Zubacova Z."/>
            <person name="Dolezal P."/>
            <person name="Malik S.B."/>
            <person name="Logsdon J.M. Jr."/>
            <person name="Henze K."/>
            <person name="Gupta A."/>
            <person name="Wang C.C."/>
            <person name="Dunne R.L."/>
            <person name="Upcroft J.A."/>
            <person name="Upcroft P."/>
            <person name="White O."/>
            <person name="Salzberg S.L."/>
            <person name="Tang P."/>
            <person name="Chiu C.-H."/>
            <person name="Lee Y.-S."/>
            <person name="Embley T.M."/>
            <person name="Coombs G.H."/>
            <person name="Mottram J.C."/>
            <person name="Tachezy J."/>
            <person name="Fraser-Liggett C.M."/>
            <person name="Johnson P.J."/>
        </authorList>
    </citation>
    <scope>NUCLEOTIDE SEQUENCE [LARGE SCALE GENOMIC DNA]</scope>
    <source>
        <strain evidence="2">G3</strain>
    </source>
</reference>
<keyword evidence="1" id="KW-0472">Membrane</keyword>
<keyword evidence="3" id="KW-1185">Reference proteome</keyword>
<proteinExistence type="predicted"/>
<dbReference type="InParanoid" id="A2DQM2"/>
<sequence length="269" mass="31608">MLSDFSFLTFFAVIILIALLLRFFVSTFNYFFPKTPFFTEQYEAFNNVKEQAIYQEPSEKIFVTVLYQSPDTVLQLEKQLNYILHHLQKALSTWEKFEVICFIEESQKDFLTIIDKLRQKYPNTIRLYHSKPNPYTKFILGGMRACGKMVIDQSYVGQVDGLPRHQVSYVKFFYPKVSKQPPFFNSRNYIFPVAASKDIVMGVFSHLHLIDFGASAEILELCARYGIDPEIDASRIRKKVLFFDSVIRNFEKPLVKTLYRIGYWTIKLD</sequence>
<protein>
    <submittedName>
        <fullName evidence="2">Uncharacterized protein</fullName>
    </submittedName>
</protein>
<dbReference type="Proteomes" id="UP000001542">
    <property type="component" value="Unassembled WGS sequence"/>
</dbReference>
<dbReference type="RefSeq" id="XP_001329529.1">
    <property type="nucleotide sequence ID" value="XM_001329494.1"/>
</dbReference>
<dbReference type="KEGG" id="tva:4775323"/>
<evidence type="ECO:0000256" key="1">
    <source>
        <dbReference type="SAM" id="Phobius"/>
    </source>
</evidence>
<name>A2DQM2_TRIV3</name>
<dbReference type="EMBL" id="DS113232">
    <property type="protein sequence ID" value="EAY17306.1"/>
    <property type="molecule type" value="Genomic_DNA"/>
</dbReference>
<keyword evidence="1" id="KW-1133">Transmembrane helix</keyword>
<evidence type="ECO:0000313" key="2">
    <source>
        <dbReference type="EMBL" id="EAY17306.1"/>
    </source>
</evidence>
<gene>
    <name evidence="2" type="ORF">TVAG_266690</name>
</gene>
<organism evidence="2 3">
    <name type="scientific">Trichomonas vaginalis (strain ATCC PRA-98 / G3)</name>
    <dbReference type="NCBI Taxonomy" id="412133"/>
    <lineage>
        <taxon>Eukaryota</taxon>
        <taxon>Metamonada</taxon>
        <taxon>Parabasalia</taxon>
        <taxon>Trichomonadida</taxon>
        <taxon>Trichomonadidae</taxon>
        <taxon>Trichomonas</taxon>
    </lineage>
</organism>
<dbReference type="AlphaFoldDB" id="A2DQM2"/>